<dbReference type="Proteomes" id="UP001374535">
    <property type="component" value="Chromosome 11"/>
</dbReference>
<accession>A0AAQ3MJK5</accession>
<dbReference type="EMBL" id="CP144690">
    <property type="protein sequence ID" value="WVY92040.1"/>
    <property type="molecule type" value="Genomic_DNA"/>
</dbReference>
<sequence>MKCQSSNERSNSTNVLRHSHGKSDYHRVKNNPNFKHLRNQPLFQFYQFFTSFTITAGPMAASAELQLLLLRHYRRVLRVLHVRARREVHQERQKSAHKRHESCERKVLPRVVRRHLAIGECGVRVGEHVDQRGRENHPRRKTLDHDYGLVVERLPAEDPG</sequence>
<feature type="compositionally biased region" description="Polar residues" evidence="1">
    <location>
        <begin position="1"/>
        <end position="16"/>
    </location>
</feature>
<reference evidence="2 3" key="1">
    <citation type="journal article" date="2023" name="Life. Sci Alliance">
        <title>Evolutionary insights into 3D genome organization and epigenetic landscape of Vigna mungo.</title>
        <authorList>
            <person name="Junaid A."/>
            <person name="Singh B."/>
            <person name="Bhatia S."/>
        </authorList>
    </citation>
    <scope>NUCLEOTIDE SEQUENCE [LARGE SCALE GENOMIC DNA]</scope>
    <source>
        <strain evidence="2">Urdbean</strain>
    </source>
</reference>
<keyword evidence="3" id="KW-1185">Reference proteome</keyword>
<gene>
    <name evidence="2" type="ORF">V8G54_037554</name>
</gene>
<evidence type="ECO:0000313" key="3">
    <source>
        <dbReference type="Proteomes" id="UP001374535"/>
    </source>
</evidence>
<protein>
    <submittedName>
        <fullName evidence="2">Uncharacterized protein</fullName>
    </submittedName>
</protein>
<evidence type="ECO:0000313" key="2">
    <source>
        <dbReference type="EMBL" id="WVY92040.1"/>
    </source>
</evidence>
<feature type="region of interest" description="Disordered" evidence="1">
    <location>
        <begin position="1"/>
        <end position="33"/>
    </location>
</feature>
<organism evidence="2 3">
    <name type="scientific">Vigna mungo</name>
    <name type="common">Black gram</name>
    <name type="synonym">Phaseolus mungo</name>
    <dbReference type="NCBI Taxonomy" id="3915"/>
    <lineage>
        <taxon>Eukaryota</taxon>
        <taxon>Viridiplantae</taxon>
        <taxon>Streptophyta</taxon>
        <taxon>Embryophyta</taxon>
        <taxon>Tracheophyta</taxon>
        <taxon>Spermatophyta</taxon>
        <taxon>Magnoliopsida</taxon>
        <taxon>eudicotyledons</taxon>
        <taxon>Gunneridae</taxon>
        <taxon>Pentapetalae</taxon>
        <taxon>rosids</taxon>
        <taxon>fabids</taxon>
        <taxon>Fabales</taxon>
        <taxon>Fabaceae</taxon>
        <taxon>Papilionoideae</taxon>
        <taxon>50 kb inversion clade</taxon>
        <taxon>NPAAA clade</taxon>
        <taxon>indigoferoid/millettioid clade</taxon>
        <taxon>Phaseoleae</taxon>
        <taxon>Vigna</taxon>
    </lineage>
</organism>
<name>A0AAQ3MJK5_VIGMU</name>
<evidence type="ECO:0000256" key="1">
    <source>
        <dbReference type="SAM" id="MobiDB-lite"/>
    </source>
</evidence>
<proteinExistence type="predicted"/>
<dbReference type="AlphaFoldDB" id="A0AAQ3MJK5"/>